<feature type="compositionally biased region" description="Basic and acidic residues" evidence="1">
    <location>
        <begin position="982"/>
        <end position="1011"/>
    </location>
</feature>
<dbReference type="PANTHER" id="PTHR31640">
    <property type="entry name" value="TRANSMEMBRANE PROTEIN KIAA1109"/>
    <property type="match status" value="1"/>
</dbReference>
<feature type="region of interest" description="Disordered" evidence="1">
    <location>
        <begin position="400"/>
        <end position="431"/>
    </location>
</feature>
<dbReference type="InterPro" id="IPR033616">
    <property type="entry name" value="BLTP1"/>
</dbReference>
<proteinExistence type="predicted"/>
<dbReference type="GO" id="GO:0048488">
    <property type="term" value="P:synaptic vesicle endocytosis"/>
    <property type="evidence" value="ECO:0007669"/>
    <property type="project" value="TreeGrafter"/>
</dbReference>
<gene>
    <name evidence="4" type="ORF">HDID_LOCUS5060</name>
</gene>
<sequence length="1032" mass="111825">MAAARHDPAVDMETGLLGRPSVDASFDSVTAGAEANASGLTSVFCRRSERTSSAWFKTSERIPTVVLVTMRVRQMTVSAVLSEVNLTAVVRGIHGSFSKKNRVRGHSLFKEKSSNYSFSGHFGDGEIRLTEGIGKFAQEVACMRVDHSHVLLSCARSSRHGERNACTIGLGRVEITVPHHPVRLHGMVQRQARHLSTTVSEFLQIPTNTSVSPSASFRKKTFTDGGLTPAPEDLNLRSGAEERHLSNTATPGAPLIINVTAIARGLTVNVCLHPSLNAVYTMDPVYFFGRIGCNGYLDVTVNTHSLSFQSVHLPIMFPRAVSLSLPKILASLTRRQSLSRHCIVPQGLAAKEGSYLDAQVSVGFFEQRLPSDRLNYIMVVVKLFMKEINEVIRKMAGEQQPWQTGSMTQGGSLYSRQPSQHYSQQPPVPRRCSNSVISADPLIDPDSAQVNQLPVSTRFSFRLKFGGILLLAKTSNGAVKFETSEMHVELSNRIGRTHTSWYTDSSSSFSAARPHADVAASTPPTVKKEEKSQLARGDSTSRHQAPSETMSLTSSESILIYAKIDHLSIELGHLDQDVFYEVWDQEFRTLAFFRTAIALRSLLAEEVSPQNTSMGATNATSTTHRNAPFGLRSTDETAARTGHSRSVPPRIDGEASTATTPVFEAAGLPYSGTTSGASSVVITPLDDCGGSNTGGGSIGSTMGQEAFLVLLRRPIIWVKPSAFDRATTSSPRGTERTQYTTSAVPPSLALYTPPERPLRSAATPSLSSPSDSSSTAGSLPKRAPAPGPAPQQQPPLSAGPILFFQLNVEDLGICLPTNIFQLGLQSMEVDSRTALVLTLEQSRISACLRGSLVSEGEFTDFCLRFDDDFNVGSDDWKPDKARSTVTVKKDNHLVVMNGCVVPSGTFQVCWKAVEALRAEERGRWLLKIQYEMRGLDVHMDDNIGRRLNALFEILTTVASAENDLQPNSAGGTAAGCEAPGEDELRKSPGPDEGESRDKSSLKPSSIDKDGENIFESTLSVGRSKAPEHHPSE</sequence>
<feature type="domain" description="Bridge-like lipid transfer protein family member 1 C-terminal" evidence="3">
    <location>
        <begin position="792"/>
        <end position="962"/>
    </location>
</feature>
<feature type="compositionally biased region" description="Polar residues" evidence="1">
    <location>
        <begin position="726"/>
        <end position="744"/>
    </location>
</feature>
<feature type="region of interest" description="Disordered" evidence="1">
    <location>
        <begin position="513"/>
        <end position="550"/>
    </location>
</feature>
<feature type="region of interest" description="Disordered" evidence="1">
    <location>
        <begin position="635"/>
        <end position="655"/>
    </location>
</feature>
<feature type="region of interest" description="Disordered" evidence="1">
    <location>
        <begin position="725"/>
        <end position="796"/>
    </location>
</feature>
<dbReference type="WBParaSite" id="HDID_0000506201-mRNA-1">
    <property type="protein sequence ID" value="HDID_0000506201-mRNA-1"/>
    <property type="gene ID" value="HDID_0000506201"/>
</dbReference>
<dbReference type="InterPro" id="IPR056741">
    <property type="entry name" value="BLTP1_M"/>
</dbReference>
<evidence type="ECO:0000259" key="2">
    <source>
        <dbReference type="Pfam" id="PF25039"/>
    </source>
</evidence>
<reference evidence="6" key="1">
    <citation type="submission" date="2017-02" db="UniProtKB">
        <authorList>
            <consortium name="WormBaseParasite"/>
        </authorList>
    </citation>
    <scope>IDENTIFICATION</scope>
</reference>
<reference evidence="4 5" key="2">
    <citation type="submission" date="2018-11" db="EMBL/GenBank/DDBJ databases">
        <authorList>
            <consortium name="Pathogen Informatics"/>
        </authorList>
    </citation>
    <scope>NUCLEOTIDE SEQUENCE [LARGE SCALE GENOMIC DNA]</scope>
</reference>
<dbReference type="PANTHER" id="PTHR31640:SF1">
    <property type="entry name" value="BRIDGE-LIKE LIPID TRANSFER PROTEIN FAMILY MEMBER 1"/>
    <property type="match status" value="1"/>
</dbReference>
<evidence type="ECO:0000259" key="3">
    <source>
        <dbReference type="Pfam" id="PF25040"/>
    </source>
</evidence>
<organism evidence="6">
    <name type="scientific">Hymenolepis diminuta</name>
    <name type="common">Rat tapeworm</name>
    <dbReference type="NCBI Taxonomy" id="6216"/>
    <lineage>
        <taxon>Eukaryota</taxon>
        <taxon>Metazoa</taxon>
        <taxon>Spiralia</taxon>
        <taxon>Lophotrochozoa</taxon>
        <taxon>Platyhelminthes</taxon>
        <taxon>Cestoda</taxon>
        <taxon>Eucestoda</taxon>
        <taxon>Cyclophyllidea</taxon>
        <taxon>Hymenolepididae</taxon>
        <taxon>Hymenolepis</taxon>
    </lineage>
</organism>
<feature type="compositionally biased region" description="Pro residues" evidence="1">
    <location>
        <begin position="783"/>
        <end position="793"/>
    </location>
</feature>
<evidence type="ECO:0000256" key="1">
    <source>
        <dbReference type="SAM" id="MobiDB-lite"/>
    </source>
</evidence>
<protein>
    <submittedName>
        <fullName evidence="6">FSA_C domain-containing protein</fullName>
    </submittedName>
</protein>
<name>A0A0R3SJE7_HYMDI</name>
<dbReference type="InterPro" id="IPR056742">
    <property type="entry name" value="BLTP1_C"/>
</dbReference>
<feature type="region of interest" description="Disordered" evidence="1">
    <location>
        <begin position="963"/>
        <end position="1032"/>
    </location>
</feature>
<dbReference type="Proteomes" id="UP000274504">
    <property type="component" value="Unassembled WGS sequence"/>
</dbReference>
<dbReference type="Pfam" id="PF25040">
    <property type="entry name" value="BLTP1_C"/>
    <property type="match status" value="2"/>
</dbReference>
<dbReference type="GO" id="GO:0098793">
    <property type="term" value="C:presynapse"/>
    <property type="evidence" value="ECO:0007669"/>
    <property type="project" value="GOC"/>
</dbReference>
<evidence type="ECO:0000313" key="6">
    <source>
        <dbReference type="WBParaSite" id="HDID_0000506201-mRNA-1"/>
    </source>
</evidence>
<evidence type="ECO:0000313" key="4">
    <source>
        <dbReference type="EMBL" id="VDL57378.1"/>
    </source>
</evidence>
<feature type="domain" description="Bridge-like lipid transfer protein family member 1 C-terminal" evidence="3">
    <location>
        <begin position="352"/>
        <end position="402"/>
    </location>
</feature>
<dbReference type="AlphaFoldDB" id="A0A0R3SJE7"/>
<dbReference type="STRING" id="6216.A0A0R3SJE7"/>
<feature type="domain" description="Bridge-like lipid transfer protein family member 1 middle region" evidence="2">
    <location>
        <begin position="34"/>
        <end position="329"/>
    </location>
</feature>
<dbReference type="OrthoDB" id="6284268at2759"/>
<feature type="compositionally biased region" description="Polar residues" evidence="1">
    <location>
        <begin position="400"/>
        <end position="425"/>
    </location>
</feature>
<dbReference type="EMBL" id="UYSG01002288">
    <property type="protein sequence ID" value="VDL57378.1"/>
    <property type="molecule type" value="Genomic_DNA"/>
</dbReference>
<feature type="compositionally biased region" description="Low complexity" evidence="1">
    <location>
        <begin position="760"/>
        <end position="780"/>
    </location>
</feature>
<dbReference type="Pfam" id="PF25039">
    <property type="entry name" value="BLTP1_M"/>
    <property type="match status" value="1"/>
</dbReference>
<accession>A0A0R3SJE7</accession>
<evidence type="ECO:0000313" key="5">
    <source>
        <dbReference type="Proteomes" id="UP000274504"/>
    </source>
</evidence>